<evidence type="ECO:0000256" key="1">
    <source>
        <dbReference type="SAM" id="MobiDB-lite"/>
    </source>
</evidence>
<keyword evidence="3" id="KW-1185">Reference proteome</keyword>
<reference evidence="2 3" key="1">
    <citation type="submission" date="2022-06" db="EMBL/GenBank/DDBJ databases">
        <title>Genomic Encyclopedia of Type Strains, Phase I: the one thousand microbial genomes (KMG-I) project.</title>
        <authorList>
            <person name="Kyrpides N."/>
        </authorList>
    </citation>
    <scope>NUCLEOTIDE SEQUENCE [LARGE SCALE GENOMIC DNA]</scope>
    <source>
        <strain evidence="2 3">DSM 43889</strain>
    </source>
</reference>
<feature type="compositionally biased region" description="Polar residues" evidence="1">
    <location>
        <begin position="225"/>
        <end position="247"/>
    </location>
</feature>
<feature type="compositionally biased region" description="Basic residues" evidence="1">
    <location>
        <begin position="193"/>
        <end position="224"/>
    </location>
</feature>
<sequence>MGVGPVAVAVRTFRPTERRPILGTGPPVGRALGGSAHHPKRRPFHRTPIPPGGTRRSGPPGRPRARIARDCRRAGGSHCGCRRTLFIGRTAGGGVCGADGTLSSTSRAGHGFPVNRTVHGMVCPPPASDFGLADTRPLTCCVRIRTSVLFSLSRAHDALSAHCPTRSTPRLRSQRHRREPPPGRVRGAGGRVPKQHRMTARRPVRTGRVRQPRRKGKDRFRGRTSSRIGSVLPSSGTGQRPNTTVNNHPRAPNPLVSSPAADWCTDRDSRRVAPRGKADGKDAHRG</sequence>
<evidence type="ECO:0000313" key="2">
    <source>
        <dbReference type="EMBL" id="MCP2334087.1"/>
    </source>
</evidence>
<feature type="region of interest" description="Disordered" evidence="1">
    <location>
        <begin position="162"/>
        <end position="286"/>
    </location>
</feature>
<protein>
    <submittedName>
        <fullName evidence="2">Uncharacterized protein</fullName>
    </submittedName>
</protein>
<proteinExistence type="predicted"/>
<name>A0ABT1JNI1_ACTCY</name>
<dbReference type="Proteomes" id="UP000791080">
    <property type="component" value="Unassembled WGS sequence"/>
</dbReference>
<comment type="caution">
    <text evidence="2">The sequence shown here is derived from an EMBL/GenBank/DDBJ whole genome shotgun (WGS) entry which is preliminary data.</text>
</comment>
<gene>
    <name evidence="2" type="ORF">G443_004357</name>
</gene>
<dbReference type="EMBL" id="AUBJ02000001">
    <property type="protein sequence ID" value="MCP2334087.1"/>
    <property type="molecule type" value="Genomic_DNA"/>
</dbReference>
<organism evidence="2 3">
    <name type="scientific">Actinoalloteichus caeruleus DSM 43889</name>
    <dbReference type="NCBI Taxonomy" id="1120930"/>
    <lineage>
        <taxon>Bacteria</taxon>
        <taxon>Bacillati</taxon>
        <taxon>Actinomycetota</taxon>
        <taxon>Actinomycetes</taxon>
        <taxon>Pseudonocardiales</taxon>
        <taxon>Pseudonocardiaceae</taxon>
        <taxon>Actinoalloteichus</taxon>
        <taxon>Actinoalloteichus cyanogriseus</taxon>
    </lineage>
</organism>
<feature type="compositionally biased region" description="Basic and acidic residues" evidence="1">
    <location>
        <begin position="264"/>
        <end position="286"/>
    </location>
</feature>
<evidence type="ECO:0000313" key="3">
    <source>
        <dbReference type="Proteomes" id="UP000791080"/>
    </source>
</evidence>
<accession>A0ABT1JNI1</accession>
<feature type="region of interest" description="Disordered" evidence="1">
    <location>
        <begin position="17"/>
        <end position="65"/>
    </location>
</feature>